<accession>A0AAD2FQJ9</accession>
<dbReference type="Proteomes" id="UP001295423">
    <property type="component" value="Unassembled WGS sequence"/>
</dbReference>
<evidence type="ECO:0000313" key="2">
    <source>
        <dbReference type="Proteomes" id="UP001295423"/>
    </source>
</evidence>
<comment type="caution">
    <text evidence="1">The sequence shown here is derived from an EMBL/GenBank/DDBJ whole genome shotgun (WGS) entry which is preliminary data.</text>
</comment>
<evidence type="ECO:0000313" key="1">
    <source>
        <dbReference type="EMBL" id="CAJ1949652.1"/>
    </source>
</evidence>
<dbReference type="EMBL" id="CAKOGP040001758">
    <property type="protein sequence ID" value="CAJ1949652.1"/>
    <property type="molecule type" value="Genomic_DNA"/>
</dbReference>
<dbReference type="AlphaFoldDB" id="A0AAD2FQJ9"/>
<name>A0AAD2FQJ9_9STRA</name>
<gene>
    <name evidence="1" type="ORF">CYCCA115_LOCUS12204</name>
</gene>
<protein>
    <submittedName>
        <fullName evidence="1">Uncharacterized protein</fullName>
    </submittedName>
</protein>
<sequence>MKKRTIDAVNEDAAQSLVRFNNKRQKSAYCPLCSDVFYIGTASYDFCVPISSANVENRKLVRAGRQHCKKKHPTSFLWNLLPRRDKLLANIPSRELTLDVGLGSDNDIFEVDALFVVAMSKAAKLHPVGGDSSIHLIRIGMLCRLSMAKAWLKWMTSRRCSLSSKLGKDKAREVIKKTSDRLEELILALSDIRPVSHLPQGATEVFNEFNLFALIPGRHRQTWLVDGLTGQL</sequence>
<organism evidence="1 2">
    <name type="scientific">Cylindrotheca closterium</name>
    <dbReference type="NCBI Taxonomy" id="2856"/>
    <lineage>
        <taxon>Eukaryota</taxon>
        <taxon>Sar</taxon>
        <taxon>Stramenopiles</taxon>
        <taxon>Ochrophyta</taxon>
        <taxon>Bacillariophyta</taxon>
        <taxon>Bacillariophyceae</taxon>
        <taxon>Bacillariophycidae</taxon>
        <taxon>Bacillariales</taxon>
        <taxon>Bacillariaceae</taxon>
        <taxon>Cylindrotheca</taxon>
    </lineage>
</organism>
<reference evidence="1" key="1">
    <citation type="submission" date="2023-08" db="EMBL/GenBank/DDBJ databases">
        <authorList>
            <person name="Audoor S."/>
            <person name="Bilcke G."/>
        </authorList>
    </citation>
    <scope>NUCLEOTIDE SEQUENCE</scope>
</reference>
<proteinExistence type="predicted"/>
<keyword evidence="2" id="KW-1185">Reference proteome</keyword>